<name>A0A955RJT3_9BACT</name>
<dbReference type="InterPro" id="IPR047140">
    <property type="entry name" value="LabA"/>
</dbReference>
<accession>A0A955RJT3</accession>
<evidence type="ECO:0000313" key="3">
    <source>
        <dbReference type="Proteomes" id="UP000754563"/>
    </source>
</evidence>
<organism evidence="2 3">
    <name type="scientific">Candidatus Dojkabacteria bacterium</name>
    <dbReference type="NCBI Taxonomy" id="2099670"/>
    <lineage>
        <taxon>Bacteria</taxon>
        <taxon>Candidatus Dojkabacteria</taxon>
    </lineage>
</organism>
<evidence type="ECO:0000259" key="1">
    <source>
        <dbReference type="Pfam" id="PF01936"/>
    </source>
</evidence>
<dbReference type="Proteomes" id="UP000754563">
    <property type="component" value="Unassembled WGS sequence"/>
</dbReference>
<dbReference type="Gene3D" id="3.40.50.1010">
    <property type="entry name" value="5'-nuclease"/>
    <property type="match status" value="1"/>
</dbReference>
<dbReference type="PANTHER" id="PTHR35458">
    <property type="entry name" value="SLR0755 PROTEIN"/>
    <property type="match status" value="1"/>
</dbReference>
<protein>
    <submittedName>
        <fullName evidence="2">NYN domain-containing protein</fullName>
    </submittedName>
</protein>
<reference evidence="2" key="1">
    <citation type="submission" date="2020-04" db="EMBL/GenBank/DDBJ databases">
        <authorList>
            <person name="Zhang T."/>
        </authorList>
    </citation>
    <scope>NUCLEOTIDE SEQUENCE</scope>
    <source>
        <strain evidence="2">HKST-UBA11</strain>
    </source>
</reference>
<proteinExistence type="predicted"/>
<dbReference type="EMBL" id="JAGQLH010000006">
    <property type="protein sequence ID" value="MCA9385164.1"/>
    <property type="molecule type" value="Genomic_DNA"/>
</dbReference>
<dbReference type="CDD" id="cd10911">
    <property type="entry name" value="PIN_LabA"/>
    <property type="match status" value="1"/>
</dbReference>
<sequence length="175" mass="19780">MIVRNPNQRVAVLVDVQNLYYSARNLYNGKINFAKLLEVCVQGRILTRAIAYVINTDEEGKTNDFFDAVNSAGFETKEKPLQTFFGGSKKGDWDVGIAMDAVRLGAKVDSVVLVSGDGDFRPVVNYLQQHHGCLAEVVAFGKTTNNELREMADDFIDLDDRKKDIVFKERRKWSR</sequence>
<dbReference type="Pfam" id="PF01936">
    <property type="entry name" value="NYN"/>
    <property type="match status" value="1"/>
</dbReference>
<reference evidence="2" key="2">
    <citation type="journal article" date="2021" name="Microbiome">
        <title>Successional dynamics and alternative stable states in a saline activated sludge microbial community over 9 years.</title>
        <authorList>
            <person name="Wang Y."/>
            <person name="Ye J."/>
            <person name="Ju F."/>
            <person name="Liu L."/>
            <person name="Boyd J.A."/>
            <person name="Deng Y."/>
            <person name="Parks D.H."/>
            <person name="Jiang X."/>
            <person name="Yin X."/>
            <person name="Woodcroft B.J."/>
            <person name="Tyson G.W."/>
            <person name="Hugenholtz P."/>
            <person name="Polz M.F."/>
            <person name="Zhang T."/>
        </authorList>
    </citation>
    <scope>NUCLEOTIDE SEQUENCE</scope>
    <source>
        <strain evidence="2">HKST-UBA11</strain>
    </source>
</reference>
<dbReference type="InterPro" id="IPR021139">
    <property type="entry name" value="NYN"/>
</dbReference>
<feature type="domain" description="NYN" evidence="1">
    <location>
        <begin position="9"/>
        <end position="159"/>
    </location>
</feature>
<dbReference type="PANTHER" id="PTHR35458:SF8">
    <property type="entry name" value="SLR0650 PROTEIN"/>
    <property type="match status" value="1"/>
</dbReference>
<dbReference type="AlphaFoldDB" id="A0A955RJT3"/>
<gene>
    <name evidence="2" type="ORF">KC717_00785</name>
</gene>
<evidence type="ECO:0000313" key="2">
    <source>
        <dbReference type="EMBL" id="MCA9385164.1"/>
    </source>
</evidence>
<dbReference type="GO" id="GO:0004540">
    <property type="term" value="F:RNA nuclease activity"/>
    <property type="evidence" value="ECO:0007669"/>
    <property type="project" value="InterPro"/>
</dbReference>
<comment type="caution">
    <text evidence="2">The sequence shown here is derived from an EMBL/GenBank/DDBJ whole genome shotgun (WGS) entry which is preliminary data.</text>
</comment>